<dbReference type="GO" id="GO:1990904">
    <property type="term" value="C:ribonucleoprotein complex"/>
    <property type="evidence" value="ECO:0007669"/>
    <property type="project" value="UniProtKB-KW"/>
</dbReference>
<dbReference type="EMBL" id="KX619437">
    <property type="protein sequence ID" value="AOS86642.1"/>
    <property type="molecule type" value="Genomic_DNA"/>
</dbReference>
<keyword evidence="2" id="KW-0687">Ribonucleoprotein</keyword>
<keyword evidence="3" id="KW-0150">Chloroplast</keyword>
<dbReference type="InterPro" id="IPR035980">
    <property type="entry name" value="Ribosomal_bS6_sf"/>
</dbReference>
<dbReference type="CDD" id="cd00473">
    <property type="entry name" value="bS6"/>
    <property type="match status" value="1"/>
</dbReference>
<evidence type="ECO:0000313" key="3">
    <source>
        <dbReference type="EMBL" id="AOS86642.1"/>
    </source>
</evidence>
<protein>
    <recommendedName>
        <fullName evidence="2">Small ribosomal subunit protein bS6c</fullName>
    </recommendedName>
</protein>
<keyword evidence="2 3" id="KW-0689">Ribosomal protein</keyword>
<dbReference type="GO" id="GO:0009507">
    <property type="term" value="C:chloroplast"/>
    <property type="evidence" value="ECO:0007669"/>
    <property type="project" value="UniProtKB-SubCell"/>
</dbReference>
<dbReference type="HAMAP" id="MF_00360">
    <property type="entry name" value="Ribosomal_bS6"/>
    <property type="match status" value="1"/>
</dbReference>
<dbReference type="SUPFAM" id="SSF54995">
    <property type="entry name" value="Ribosomal protein S6"/>
    <property type="match status" value="1"/>
</dbReference>
<dbReference type="NCBIfam" id="TIGR00166">
    <property type="entry name" value="S6"/>
    <property type="match status" value="1"/>
</dbReference>
<dbReference type="GO" id="GO:0070181">
    <property type="term" value="F:small ribosomal subunit rRNA binding"/>
    <property type="evidence" value="ECO:0007669"/>
    <property type="project" value="TreeGrafter"/>
</dbReference>
<geneLocation type="chloroplast" evidence="3"/>
<dbReference type="RefSeq" id="YP_009308899.1">
    <property type="nucleotide sequence ID" value="NC_031425.1"/>
</dbReference>
<dbReference type="InterPro" id="IPR000529">
    <property type="entry name" value="Ribosomal_bS6"/>
</dbReference>
<dbReference type="Pfam" id="PF01250">
    <property type="entry name" value="Ribosomal_S6"/>
    <property type="match status" value="1"/>
</dbReference>
<dbReference type="GeneID" id="29293187"/>
<dbReference type="PANTHER" id="PTHR21011:SF1">
    <property type="entry name" value="SMALL RIBOSOMAL SUBUNIT PROTEIN BS6M"/>
    <property type="match status" value="1"/>
</dbReference>
<gene>
    <name evidence="2 3" type="primary">rps6</name>
</gene>
<evidence type="ECO:0000256" key="1">
    <source>
        <dbReference type="ARBA" id="ARBA00009512"/>
    </source>
</evidence>
<dbReference type="InterPro" id="IPR014717">
    <property type="entry name" value="Transl_elong_EF1B/ribsomal_bS6"/>
</dbReference>
<comment type="similarity">
    <text evidence="1 2">Belongs to the bacterial ribosomal protein bS6 family.</text>
</comment>
<organism evidence="3">
    <name type="scientific">Toxarium undulatum</name>
    <dbReference type="NCBI Taxonomy" id="210620"/>
    <lineage>
        <taxon>Eukaryota</taxon>
        <taxon>Sar</taxon>
        <taxon>Stramenopiles</taxon>
        <taxon>Ochrophyta</taxon>
        <taxon>Bacillariophyta</taxon>
        <taxon>Mediophyceae</taxon>
        <taxon>Toxariales</taxon>
        <taxon>Toxariaceae</taxon>
        <taxon>Toxarium</taxon>
    </lineage>
</organism>
<dbReference type="PANTHER" id="PTHR21011">
    <property type="entry name" value="MITOCHONDRIAL 28S RIBOSOMAL PROTEIN S6"/>
    <property type="match status" value="1"/>
</dbReference>
<keyword evidence="2" id="KW-0699">rRNA-binding</keyword>
<comment type="subcellular location">
    <subcellularLocation>
        <location evidence="2">Plastid</location>
        <location evidence="2">Chloroplast</location>
    </subcellularLocation>
</comment>
<evidence type="ECO:0000256" key="2">
    <source>
        <dbReference type="HAMAP-Rule" id="MF_00360"/>
    </source>
</evidence>
<dbReference type="AlphaFoldDB" id="A0A1D8D9N2"/>
<reference evidence="3" key="1">
    <citation type="journal article" date="2016" name="Curr. Genet.">
        <title>Hoarding and horizontal transfer led to an expanded gene and intron repertoire in the plastid genome of the diatom, Toxarium undulatum (Bacillariophyta).</title>
        <authorList>
            <person name="Ruck E.C."/>
            <person name="Linard S.R."/>
            <person name="Nakov T."/>
            <person name="Theriot E.C."/>
            <person name="Alverson A.J."/>
        </authorList>
    </citation>
    <scope>NUCLEOTIDE SEQUENCE</scope>
    <source>
        <strain evidence="3">ECT3802</strain>
    </source>
</reference>
<accession>A0A1D8D9N2</accession>
<comment type="function">
    <text evidence="2">Binds together with bS18 to 16S ribosomal RNA.</text>
</comment>
<dbReference type="GO" id="GO:0006412">
    <property type="term" value="P:translation"/>
    <property type="evidence" value="ECO:0007669"/>
    <property type="project" value="UniProtKB-UniRule"/>
</dbReference>
<dbReference type="InterPro" id="IPR020814">
    <property type="entry name" value="Ribosomal_S6_plastid/chlpt"/>
</dbReference>
<keyword evidence="3" id="KW-0934">Plastid</keyword>
<dbReference type="GO" id="GO:0005840">
    <property type="term" value="C:ribosome"/>
    <property type="evidence" value="ECO:0007669"/>
    <property type="project" value="UniProtKB-KW"/>
</dbReference>
<keyword evidence="2" id="KW-0694">RNA-binding</keyword>
<name>A0A1D8D9N2_9STRA</name>
<sequence length="94" mass="11189">MKYEMMVVLTEEYNNTELKIWAFNFGKILKKLNASDISVISRGKRDLNYLIKNRNRGNFIQVNFVILPDYIKQLSKDLNLDSNVLRFLIFNIDR</sequence>
<dbReference type="GO" id="GO:0003735">
    <property type="term" value="F:structural constituent of ribosome"/>
    <property type="evidence" value="ECO:0007669"/>
    <property type="project" value="InterPro"/>
</dbReference>
<dbReference type="Gene3D" id="3.30.70.60">
    <property type="match status" value="1"/>
</dbReference>
<proteinExistence type="inferred from homology"/>